<gene>
    <name evidence="2" type="ORF">AVDCRST_MAG67-2066</name>
</gene>
<feature type="compositionally biased region" description="Low complexity" evidence="1">
    <location>
        <begin position="27"/>
        <end position="44"/>
    </location>
</feature>
<name>A0A6J4RYJ0_9ACTN</name>
<evidence type="ECO:0000313" key="2">
    <source>
        <dbReference type="EMBL" id="CAA9485182.1"/>
    </source>
</evidence>
<sequence length="126" mass="13531">GAPAAGARPERPRAPPRALRRRRPRARVSPQVAAPPHGVRAAVAVDDRDVARPRPVGPARPPTSVLRGGGEGRRRRDRDRALRAGRRAGRDRQGDQAAVPWRQAEGRGVRPATAHGRRGRGGVSVL</sequence>
<feature type="compositionally biased region" description="Basic and acidic residues" evidence="1">
    <location>
        <begin position="70"/>
        <end position="94"/>
    </location>
</feature>
<dbReference type="AlphaFoldDB" id="A0A6J4RYJ0"/>
<feature type="non-terminal residue" evidence="2">
    <location>
        <position position="1"/>
    </location>
</feature>
<proteinExistence type="predicted"/>
<protein>
    <submittedName>
        <fullName evidence="2">Uncharacterized protein</fullName>
    </submittedName>
</protein>
<reference evidence="2" key="1">
    <citation type="submission" date="2020-02" db="EMBL/GenBank/DDBJ databases">
        <authorList>
            <person name="Meier V. D."/>
        </authorList>
    </citation>
    <scope>NUCLEOTIDE SEQUENCE</scope>
    <source>
        <strain evidence="2">AVDCRST_MAG67</strain>
    </source>
</reference>
<feature type="non-terminal residue" evidence="2">
    <location>
        <position position="126"/>
    </location>
</feature>
<evidence type="ECO:0000256" key="1">
    <source>
        <dbReference type="SAM" id="MobiDB-lite"/>
    </source>
</evidence>
<dbReference type="EMBL" id="CADCVQ010000054">
    <property type="protein sequence ID" value="CAA9485182.1"/>
    <property type="molecule type" value="Genomic_DNA"/>
</dbReference>
<organism evidence="2">
    <name type="scientific">uncultured Solirubrobacteraceae bacterium</name>
    <dbReference type="NCBI Taxonomy" id="1162706"/>
    <lineage>
        <taxon>Bacteria</taxon>
        <taxon>Bacillati</taxon>
        <taxon>Actinomycetota</taxon>
        <taxon>Thermoleophilia</taxon>
        <taxon>Solirubrobacterales</taxon>
        <taxon>Solirubrobacteraceae</taxon>
        <taxon>environmental samples</taxon>
    </lineage>
</organism>
<accession>A0A6J4RYJ0</accession>
<feature type="region of interest" description="Disordered" evidence="1">
    <location>
        <begin position="1"/>
        <end position="126"/>
    </location>
</feature>